<evidence type="ECO:0000313" key="2">
    <source>
        <dbReference type="Proteomes" id="UP000650616"/>
    </source>
</evidence>
<dbReference type="SUPFAM" id="SSF81901">
    <property type="entry name" value="HCP-like"/>
    <property type="match status" value="1"/>
</dbReference>
<proteinExistence type="predicted"/>
<dbReference type="RefSeq" id="WP_170017012.1">
    <property type="nucleotide sequence ID" value="NZ_CP012545.1"/>
</dbReference>
<dbReference type="InterPro" id="IPR011990">
    <property type="entry name" value="TPR-like_helical_dom_sf"/>
</dbReference>
<sequence>MKKIILFLFFILLAFSFDIDDFDKGMYELKEGNFNAAFEIFYAGCESNDDMACEELGLMYINDEVSPKLDTRLEKRDSLELGILYLMKSCDELGYLNACENILNLKENFTIQDEIIKRAKERYSELFNEFNANENLKEDNATQTRGE</sequence>
<name>A0AAW3ZVK4_9BACT</name>
<dbReference type="AlphaFoldDB" id="A0AAW3ZVK4"/>
<keyword evidence="2" id="KW-1185">Reference proteome</keyword>
<gene>
    <name evidence="1" type="ORF">CCAL9337_08260</name>
</gene>
<comment type="caution">
    <text evidence="1">The sequence shown here is derived from an EMBL/GenBank/DDBJ whole genome shotgun (WGS) entry which is preliminary data.</text>
</comment>
<dbReference type="Gene3D" id="1.25.40.10">
    <property type="entry name" value="Tetratricopeptide repeat domain"/>
    <property type="match status" value="1"/>
</dbReference>
<reference evidence="1 2" key="1">
    <citation type="submission" date="2015-08" db="EMBL/GenBank/DDBJ databases">
        <title>Comparative genomics of the Campylobacter concisus group.</title>
        <authorList>
            <person name="Yee E."/>
            <person name="Chapman M.H."/>
            <person name="Huynh S."/>
            <person name="Bono J.L."/>
            <person name="On S.L."/>
            <person name="St Leger J."/>
            <person name="Foster G."/>
            <person name="Parker C.T."/>
            <person name="Miller W.G."/>
        </authorList>
    </citation>
    <scope>NUCLEOTIDE SEQUENCE [LARGE SCALE GENOMIC DNA]</scope>
    <source>
        <strain evidence="1 2">RM9337</strain>
    </source>
</reference>
<evidence type="ECO:0000313" key="1">
    <source>
        <dbReference type="EMBL" id="MBE3608709.1"/>
    </source>
</evidence>
<accession>A0AAW3ZVK4</accession>
<dbReference type="EMBL" id="LIWG01000012">
    <property type="protein sequence ID" value="MBE3608709.1"/>
    <property type="molecule type" value="Genomic_DNA"/>
</dbReference>
<protein>
    <submittedName>
        <fullName evidence="1">Sel1 repeat family protein</fullName>
    </submittedName>
</protein>
<organism evidence="1 2">
    <name type="scientific">Campylobacter californiensis</name>
    <dbReference type="NCBI Taxonomy" id="1032243"/>
    <lineage>
        <taxon>Bacteria</taxon>
        <taxon>Pseudomonadati</taxon>
        <taxon>Campylobacterota</taxon>
        <taxon>Epsilonproteobacteria</taxon>
        <taxon>Campylobacterales</taxon>
        <taxon>Campylobacteraceae</taxon>
        <taxon>Campylobacter</taxon>
    </lineage>
</organism>
<dbReference type="Proteomes" id="UP000650616">
    <property type="component" value="Unassembled WGS sequence"/>
</dbReference>